<dbReference type="EMBL" id="LMYN01000059">
    <property type="protein sequence ID" value="KSA01241.1"/>
    <property type="molecule type" value="Genomic_DNA"/>
</dbReference>
<evidence type="ECO:0000313" key="3">
    <source>
        <dbReference type="Proteomes" id="UP000054251"/>
    </source>
</evidence>
<feature type="chain" id="PRO_5006884554" evidence="1">
    <location>
        <begin position="24"/>
        <end position="177"/>
    </location>
</feature>
<proteinExistence type="predicted"/>
<protein>
    <submittedName>
        <fullName evidence="2">Uncharacterized protein</fullName>
    </submittedName>
</protein>
<sequence length="177" mass="19454">MILTSVHIMMVMIGILLSANVNAWWLTFHCNSDCTGNIGFRAEGNTTLDCKHITSSCSQHSVKVEALYDGVGGEQYAYFYDALNCPNPADITVDGGEDRCVNVNRHQYSMKIVQIAFGKRDSIVGELHGNVTSEFLAGRNETLAQFRDFIGSNNVTEVPEIVDSNDSQTVRLTTLGI</sequence>
<evidence type="ECO:0000256" key="1">
    <source>
        <dbReference type="SAM" id="SignalP"/>
    </source>
</evidence>
<dbReference type="RefSeq" id="XP_015467343.1">
    <property type="nucleotide sequence ID" value="XM_015611829.1"/>
</dbReference>
<reference evidence="2 3" key="1">
    <citation type="submission" date="2015-11" db="EMBL/GenBank/DDBJ databases">
        <title>The genome of Debaryomyces fabryi.</title>
        <authorList>
            <person name="Tafer H."/>
            <person name="Lopandic K."/>
        </authorList>
    </citation>
    <scope>NUCLEOTIDE SEQUENCE [LARGE SCALE GENOMIC DNA]</scope>
    <source>
        <strain evidence="2 3">CBS 789</strain>
    </source>
</reference>
<name>A0A0V1PYC9_9ASCO</name>
<accession>A0A0V1PYC9</accession>
<evidence type="ECO:0000313" key="2">
    <source>
        <dbReference type="EMBL" id="KSA01241.1"/>
    </source>
</evidence>
<dbReference type="GeneID" id="26840009"/>
<feature type="signal peptide" evidence="1">
    <location>
        <begin position="1"/>
        <end position="23"/>
    </location>
</feature>
<dbReference type="AlphaFoldDB" id="A0A0V1PYC9"/>
<organism evidence="2 3">
    <name type="scientific">Debaryomyces fabryi</name>
    <dbReference type="NCBI Taxonomy" id="58627"/>
    <lineage>
        <taxon>Eukaryota</taxon>
        <taxon>Fungi</taxon>
        <taxon>Dikarya</taxon>
        <taxon>Ascomycota</taxon>
        <taxon>Saccharomycotina</taxon>
        <taxon>Pichiomycetes</taxon>
        <taxon>Debaryomycetaceae</taxon>
        <taxon>Debaryomyces</taxon>
    </lineage>
</organism>
<comment type="caution">
    <text evidence="2">The sequence shown here is derived from an EMBL/GenBank/DDBJ whole genome shotgun (WGS) entry which is preliminary data.</text>
</comment>
<dbReference type="Proteomes" id="UP000054251">
    <property type="component" value="Unassembled WGS sequence"/>
</dbReference>
<keyword evidence="3" id="KW-1185">Reference proteome</keyword>
<keyword evidence="1" id="KW-0732">Signal</keyword>
<gene>
    <name evidence="2" type="ORF">AC631_03000</name>
</gene>